<organism evidence="2 3">
    <name type="scientific">Aliivibrio logei 5S-186</name>
    <dbReference type="NCBI Taxonomy" id="626086"/>
    <lineage>
        <taxon>Bacteria</taxon>
        <taxon>Pseudomonadati</taxon>
        <taxon>Pseudomonadota</taxon>
        <taxon>Gammaproteobacteria</taxon>
        <taxon>Vibrionales</taxon>
        <taxon>Vibrionaceae</taxon>
        <taxon>Aliivibrio</taxon>
    </lineage>
</organism>
<evidence type="ECO:0000313" key="3">
    <source>
        <dbReference type="Proteomes" id="UP000095059"/>
    </source>
</evidence>
<dbReference type="InterPro" id="IPR025330">
    <property type="entry name" value="DUF4236"/>
</dbReference>
<feature type="domain" description="SH3b" evidence="1">
    <location>
        <begin position="104"/>
        <end position="166"/>
    </location>
</feature>
<evidence type="ECO:0000259" key="1">
    <source>
        <dbReference type="PROSITE" id="PS51781"/>
    </source>
</evidence>
<comment type="caution">
    <text evidence="2">The sequence shown here is derived from an EMBL/GenBank/DDBJ whole genome shotgun (WGS) entry which is preliminary data.</text>
</comment>
<evidence type="ECO:0000313" key="2">
    <source>
        <dbReference type="EMBL" id="OEF16988.1"/>
    </source>
</evidence>
<sequence length="167" mass="17617">MGFKFRKRIKIAPGININLSKSGISTSIGKPGATINIGKKGVKATVGVPGSGFSYSQNLSKSSSQGQVSSLKNTGSLFTKILVGLGIIFMLSALLNGNDSDVELVYKTVTAKSLRVRSEPSAEANIVNQVIRGDRVIVESNQNGWSLVSDGKIKGWVASKYLTDGTP</sequence>
<proteinExistence type="predicted"/>
<dbReference type="Gene3D" id="2.30.30.40">
    <property type="entry name" value="SH3 Domains"/>
    <property type="match status" value="1"/>
</dbReference>
<dbReference type="RefSeq" id="WP_017022466.1">
    <property type="nucleotide sequence ID" value="NZ_AJYJ02000067.1"/>
</dbReference>
<dbReference type="PROSITE" id="PS51781">
    <property type="entry name" value="SH3B"/>
    <property type="match status" value="1"/>
</dbReference>
<dbReference type="SMART" id="SM00287">
    <property type="entry name" value="SH3b"/>
    <property type="match status" value="1"/>
</dbReference>
<dbReference type="InterPro" id="IPR003646">
    <property type="entry name" value="SH3-like_bac-type"/>
</dbReference>
<protein>
    <recommendedName>
        <fullName evidence="1">SH3b domain-containing protein</fullName>
    </recommendedName>
</protein>
<dbReference type="Pfam" id="PF14020">
    <property type="entry name" value="DUF4236"/>
    <property type="match status" value="1"/>
</dbReference>
<dbReference type="EMBL" id="AJYJ02000067">
    <property type="protein sequence ID" value="OEF16988.1"/>
    <property type="molecule type" value="Genomic_DNA"/>
</dbReference>
<dbReference type="Proteomes" id="UP000095059">
    <property type="component" value="Unassembled WGS sequence"/>
</dbReference>
<accession>A0ABX3AX38</accession>
<reference evidence="2 3" key="1">
    <citation type="journal article" date="2012" name="Science">
        <title>Ecological populations of bacteria act as socially cohesive units of antibiotic production and resistance.</title>
        <authorList>
            <person name="Cordero O.X."/>
            <person name="Wildschutte H."/>
            <person name="Kirkup B."/>
            <person name="Proehl S."/>
            <person name="Ngo L."/>
            <person name="Hussain F."/>
            <person name="Le Roux F."/>
            <person name="Mincer T."/>
            <person name="Polz M.F."/>
        </authorList>
    </citation>
    <scope>NUCLEOTIDE SEQUENCE [LARGE SCALE GENOMIC DNA]</scope>
    <source>
        <strain evidence="2 3">5S-186</strain>
    </source>
</reference>
<gene>
    <name evidence="2" type="ORF">A1Q5_19195</name>
</gene>
<dbReference type="Pfam" id="PF08239">
    <property type="entry name" value="SH3_3"/>
    <property type="match status" value="1"/>
</dbReference>
<keyword evidence="3" id="KW-1185">Reference proteome</keyword>
<name>A0ABX3AX38_ALILO</name>